<feature type="transmembrane region" description="Helical" evidence="8">
    <location>
        <begin position="71"/>
        <end position="91"/>
    </location>
</feature>
<dbReference type="AlphaFoldDB" id="A0A4U0GWN7"/>
<feature type="transmembrane region" description="Helical" evidence="8">
    <location>
        <begin position="111"/>
        <end position="132"/>
    </location>
</feature>
<sequence length="174" mass="19875">MGRIIINNTIRFIILIMLQVALFKNIGYYNLATPFPYILFLFLLPIGVPNLLLYVIAFLTGLTVDAFYDTIGVHAAACVALVWFRVFFHKITLEADVINSFETPLWSEMGFKWYSTYILLGTLVHHLALYFVEVFSFQNILYTLASVGLSSIFTIVVIFIIGILTYKRKSRLGN</sequence>
<dbReference type="InterPro" id="IPR007227">
    <property type="entry name" value="Cell_shape_determining_MreD"/>
</dbReference>
<comment type="similarity">
    <text evidence="2">Belongs to the MreD family.</text>
</comment>
<feature type="transmembrane region" description="Helical" evidence="8">
    <location>
        <begin position="37"/>
        <end position="59"/>
    </location>
</feature>
<evidence type="ECO:0000256" key="2">
    <source>
        <dbReference type="ARBA" id="ARBA00007776"/>
    </source>
</evidence>
<keyword evidence="5" id="KW-0133">Cell shape</keyword>
<evidence type="ECO:0000256" key="6">
    <source>
        <dbReference type="ARBA" id="ARBA00022989"/>
    </source>
</evidence>
<dbReference type="EMBL" id="SUKA01000006">
    <property type="protein sequence ID" value="TJY63503.1"/>
    <property type="molecule type" value="Genomic_DNA"/>
</dbReference>
<evidence type="ECO:0000256" key="8">
    <source>
        <dbReference type="SAM" id="Phobius"/>
    </source>
</evidence>
<evidence type="ECO:0000256" key="5">
    <source>
        <dbReference type="ARBA" id="ARBA00022960"/>
    </source>
</evidence>
<comment type="subcellular location">
    <subcellularLocation>
        <location evidence="1">Cell membrane</location>
        <topology evidence="1">Multi-pass membrane protein</topology>
    </subcellularLocation>
</comment>
<dbReference type="NCBIfam" id="TIGR03426">
    <property type="entry name" value="shape_MreD"/>
    <property type="match status" value="1"/>
</dbReference>
<proteinExistence type="inferred from homology"/>
<keyword evidence="4 8" id="KW-0812">Transmembrane</keyword>
<organism evidence="9 10">
    <name type="scientific">Sphingobacterium alkalisoli</name>
    <dbReference type="NCBI Taxonomy" id="1874115"/>
    <lineage>
        <taxon>Bacteria</taxon>
        <taxon>Pseudomonadati</taxon>
        <taxon>Bacteroidota</taxon>
        <taxon>Sphingobacteriia</taxon>
        <taxon>Sphingobacteriales</taxon>
        <taxon>Sphingobacteriaceae</taxon>
        <taxon>Sphingobacterium</taxon>
    </lineage>
</organism>
<reference evidence="9 10" key="1">
    <citation type="submission" date="2019-04" db="EMBL/GenBank/DDBJ databases">
        <title>Sphingobacterium olei sp. nov., isolated from oil-contaminated soil.</title>
        <authorList>
            <person name="Liu B."/>
        </authorList>
    </citation>
    <scope>NUCLEOTIDE SEQUENCE [LARGE SCALE GENOMIC DNA]</scope>
    <source>
        <strain evidence="9 10">Y3L14</strain>
    </source>
</reference>
<keyword evidence="10" id="KW-1185">Reference proteome</keyword>
<evidence type="ECO:0000256" key="4">
    <source>
        <dbReference type="ARBA" id="ARBA00022692"/>
    </source>
</evidence>
<evidence type="ECO:0000256" key="3">
    <source>
        <dbReference type="ARBA" id="ARBA00022475"/>
    </source>
</evidence>
<dbReference type="GO" id="GO:0005886">
    <property type="term" value="C:plasma membrane"/>
    <property type="evidence" value="ECO:0007669"/>
    <property type="project" value="UniProtKB-SubCell"/>
</dbReference>
<feature type="transmembrane region" description="Helical" evidence="8">
    <location>
        <begin position="12"/>
        <end position="31"/>
    </location>
</feature>
<gene>
    <name evidence="9" type="primary">mreD</name>
    <name evidence="9" type="ORF">FAZ19_18160</name>
</gene>
<feature type="transmembrane region" description="Helical" evidence="8">
    <location>
        <begin position="144"/>
        <end position="166"/>
    </location>
</feature>
<name>A0A4U0GWN7_9SPHI</name>
<comment type="caution">
    <text evidence="9">The sequence shown here is derived from an EMBL/GenBank/DDBJ whole genome shotgun (WGS) entry which is preliminary data.</text>
</comment>
<keyword evidence="7 8" id="KW-0472">Membrane</keyword>
<dbReference type="RefSeq" id="WP_136822177.1">
    <property type="nucleotide sequence ID" value="NZ_BMJX01000006.1"/>
</dbReference>
<evidence type="ECO:0000313" key="9">
    <source>
        <dbReference type="EMBL" id="TJY63503.1"/>
    </source>
</evidence>
<accession>A0A4U0GWN7</accession>
<dbReference type="OrthoDB" id="1132160at2"/>
<evidence type="ECO:0000256" key="1">
    <source>
        <dbReference type="ARBA" id="ARBA00004651"/>
    </source>
</evidence>
<keyword evidence="3" id="KW-1003">Cell membrane</keyword>
<protein>
    <submittedName>
        <fullName evidence="9">Rod shape-determining protein MreD</fullName>
    </submittedName>
</protein>
<dbReference type="GO" id="GO:0008360">
    <property type="term" value="P:regulation of cell shape"/>
    <property type="evidence" value="ECO:0007669"/>
    <property type="project" value="UniProtKB-KW"/>
</dbReference>
<keyword evidence="6 8" id="KW-1133">Transmembrane helix</keyword>
<evidence type="ECO:0000313" key="10">
    <source>
        <dbReference type="Proteomes" id="UP000309872"/>
    </source>
</evidence>
<dbReference type="Proteomes" id="UP000309872">
    <property type="component" value="Unassembled WGS sequence"/>
</dbReference>
<evidence type="ECO:0000256" key="7">
    <source>
        <dbReference type="ARBA" id="ARBA00023136"/>
    </source>
</evidence>